<accession>A0ABQ9DVF5</accession>
<evidence type="ECO:0000313" key="2">
    <source>
        <dbReference type="Proteomes" id="UP001145742"/>
    </source>
</evidence>
<organism evidence="1 2">
    <name type="scientific">Willisornis vidua</name>
    <name type="common">Xingu scale-backed antbird</name>
    <dbReference type="NCBI Taxonomy" id="1566151"/>
    <lineage>
        <taxon>Eukaryota</taxon>
        <taxon>Metazoa</taxon>
        <taxon>Chordata</taxon>
        <taxon>Craniata</taxon>
        <taxon>Vertebrata</taxon>
        <taxon>Euteleostomi</taxon>
        <taxon>Archelosauria</taxon>
        <taxon>Archosauria</taxon>
        <taxon>Dinosauria</taxon>
        <taxon>Saurischia</taxon>
        <taxon>Theropoda</taxon>
        <taxon>Coelurosauria</taxon>
        <taxon>Aves</taxon>
        <taxon>Neognathae</taxon>
        <taxon>Neoaves</taxon>
        <taxon>Telluraves</taxon>
        <taxon>Australaves</taxon>
        <taxon>Passeriformes</taxon>
        <taxon>Thamnophilidae</taxon>
        <taxon>Willisornis</taxon>
    </lineage>
</organism>
<protein>
    <submittedName>
        <fullName evidence="1">Uncharacterized protein</fullName>
    </submittedName>
</protein>
<gene>
    <name evidence="1" type="ORF">WISP_15310</name>
</gene>
<name>A0ABQ9DVF5_9PASS</name>
<keyword evidence="2" id="KW-1185">Reference proteome</keyword>
<evidence type="ECO:0000313" key="1">
    <source>
        <dbReference type="EMBL" id="KAJ7426489.1"/>
    </source>
</evidence>
<dbReference type="PANTHER" id="PTHR33395:SF22">
    <property type="entry name" value="REVERSE TRANSCRIPTASE DOMAIN-CONTAINING PROTEIN"/>
    <property type="match status" value="1"/>
</dbReference>
<proteinExistence type="predicted"/>
<sequence>MLCVMPPRTRLALLSARTLLTHTQLAINQDPQGPLHWLGLTLNIVCSFGQCNIRKRENMTCTTQMACRNDLSSRVTAIALGYVWKKIIPLLSLQNRYYETQDEHFVCDPSSDPDETLFSSRNLVLLHGLPLAPTIAQEHMPASGIYNMQRGISISQNSEFVLPGGMGLLGTKCGFIKDSRVIKTSFDFSVGLHRRKNARASLESNCLQETGRPDGIHLRSLLKHVSMIFQWSLESREVPDNWKLVNTVLIFKKDKKEDPGNYSPVSLTSVPEKIMEKITLGSIGKPLKDNVVICCSRHGFMRGKS</sequence>
<dbReference type="EMBL" id="WHWB01032212">
    <property type="protein sequence ID" value="KAJ7426489.1"/>
    <property type="molecule type" value="Genomic_DNA"/>
</dbReference>
<reference evidence="1" key="1">
    <citation type="submission" date="2019-10" db="EMBL/GenBank/DDBJ databases">
        <authorList>
            <person name="Soares A.E.R."/>
            <person name="Aleixo A."/>
            <person name="Schneider P."/>
            <person name="Miyaki C.Y."/>
            <person name="Schneider M.P."/>
            <person name="Mello C."/>
            <person name="Vasconcelos A.T.R."/>
        </authorList>
    </citation>
    <scope>NUCLEOTIDE SEQUENCE</scope>
    <source>
        <tissue evidence="1">Muscle</tissue>
    </source>
</reference>
<dbReference type="Proteomes" id="UP001145742">
    <property type="component" value="Unassembled WGS sequence"/>
</dbReference>
<dbReference type="PANTHER" id="PTHR33395">
    <property type="entry name" value="TRANSCRIPTASE, PUTATIVE-RELATED-RELATED"/>
    <property type="match status" value="1"/>
</dbReference>
<comment type="caution">
    <text evidence="1">The sequence shown here is derived from an EMBL/GenBank/DDBJ whole genome shotgun (WGS) entry which is preliminary data.</text>
</comment>